<dbReference type="InterPro" id="IPR045234">
    <property type="entry name" value="Unkempt-like"/>
</dbReference>
<evidence type="ECO:0000256" key="1">
    <source>
        <dbReference type="ARBA" id="ARBA00022723"/>
    </source>
</evidence>
<name>A0A6V7NWZ2_ANACO</name>
<proteinExistence type="predicted"/>
<evidence type="ECO:0000256" key="4">
    <source>
        <dbReference type="ARBA" id="ARBA00023125"/>
    </source>
</evidence>
<sequence length="300" mass="32356">MYSFKVRPCSRAYLRDWTECPFVHPGENARGGTRASTTTAACRARTSARAPAGAATCAKLLRVPFLSLHLTEHHPSSPADGSKKLVGLRNGSPSHHLRPKLVGFPDACCEIALWILNSGGFPPALCAVVHPLEVDRPVSSPISFSPALGSSPSTSPSTTLHLRPTNPRSLWVCETALPPSSLAEACGFAKRWLRDRFADLELRWVSPGVVCSRAPTRGGSTRFLSDLFLPCIGFLSLHLTEHHSPADRSKKLVVHPLDVDLAYCDSAFVPVVQISVLTSRHSIQSAILGSSSSENPAFCY</sequence>
<dbReference type="InterPro" id="IPR057444">
    <property type="entry name" value="Znf-CCCH_AtC3H23-like"/>
</dbReference>
<organism evidence="6">
    <name type="scientific">Ananas comosus var. bracteatus</name>
    <name type="common">red pineapple</name>
    <dbReference type="NCBI Taxonomy" id="296719"/>
    <lineage>
        <taxon>Eukaryota</taxon>
        <taxon>Viridiplantae</taxon>
        <taxon>Streptophyta</taxon>
        <taxon>Embryophyta</taxon>
        <taxon>Tracheophyta</taxon>
        <taxon>Spermatophyta</taxon>
        <taxon>Magnoliopsida</taxon>
        <taxon>Liliopsida</taxon>
        <taxon>Poales</taxon>
        <taxon>Bromeliaceae</taxon>
        <taxon>Bromelioideae</taxon>
        <taxon>Ananas</taxon>
    </lineage>
</organism>
<dbReference type="Pfam" id="PF25512">
    <property type="entry name" value="zf-CCCH_AtC3H23"/>
    <property type="match status" value="1"/>
</dbReference>
<gene>
    <name evidence="6" type="ORF">CB5_LOCUS6085</name>
</gene>
<dbReference type="PANTHER" id="PTHR14493">
    <property type="entry name" value="UNKEMPT FAMILY MEMBER"/>
    <property type="match status" value="1"/>
</dbReference>
<evidence type="ECO:0000256" key="3">
    <source>
        <dbReference type="ARBA" id="ARBA00022833"/>
    </source>
</evidence>
<reference evidence="6" key="1">
    <citation type="submission" date="2020-07" db="EMBL/GenBank/DDBJ databases">
        <authorList>
            <person name="Lin J."/>
        </authorList>
    </citation>
    <scope>NUCLEOTIDE SEQUENCE</scope>
</reference>
<dbReference type="PANTHER" id="PTHR14493:SF50">
    <property type="entry name" value="RING FINGER PROTEIN UNKEMPT"/>
    <property type="match status" value="1"/>
</dbReference>
<keyword evidence="1" id="KW-0479">Metal-binding</keyword>
<keyword evidence="3" id="KW-0862">Zinc</keyword>
<keyword evidence="4" id="KW-0238">DNA-binding</keyword>
<dbReference type="GO" id="GO:0003677">
    <property type="term" value="F:DNA binding"/>
    <property type="evidence" value="ECO:0007669"/>
    <property type="project" value="UniProtKB-KW"/>
</dbReference>
<feature type="domain" description="AtC3H23-like CCCH zinc finger" evidence="5">
    <location>
        <begin position="1"/>
        <end position="30"/>
    </location>
</feature>
<keyword evidence="2" id="KW-0863">Zinc-finger</keyword>
<protein>
    <recommendedName>
        <fullName evidence="5">AtC3H23-like CCCH zinc finger domain-containing protein</fullName>
    </recommendedName>
</protein>
<accession>A0A6V7NWZ2</accession>
<dbReference type="AlphaFoldDB" id="A0A6V7NWZ2"/>
<evidence type="ECO:0000259" key="5">
    <source>
        <dbReference type="Pfam" id="PF25512"/>
    </source>
</evidence>
<evidence type="ECO:0000313" key="6">
    <source>
        <dbReference type="EMBL" id="CAD1822874.1"/>
    </source>
</evidence>
<dbReference type="GO" id="GO:0008270">
    <property type="term" value="F:zinc ion binding"/>
    <property type="evidence" value="ECO:0007669"/>
    <property type="project" value="UniProtKB-KW"/>
</dbReference>
<dbReference type="EMBL" id="LR862142">
    <property type="protein sequence ID" value="CAD1822874.1"/>
    <property type="molecule type" value="Genomic_DNA"/>
</dbReference>
<evidence type="ECO:0000256" key="2">
    <source>
        <dbReference type="ARBA" id="ARBA00022771"/>
    </source>
</evidence>